<evidence type="ECO:0000256" key="4">
    <source>
        <dbReference type="ARBA" id="ARBA00047778"/>
    </source>
</evidence>
<dbReference type="NCBIfam" id="NF009671">
    <property type="entry name" value="PRK13192.1"/>
    <property type="match status" value="1"/>
</dbReference>
<dbReference type="InterPro" id="IPR036461">
    <property type="entry name" value="Urease_betasu_sf"/>
</dbReference>
<dbReference type="InterPro" id="IPR002026">
    <property type="entry name" value="Urease_gamma/gamma-beta_su"/>
</dbReference>
<keyword evidence="3 6" id="KW-0378">Hydrolase</keyword>
<keyword evidence="7" id="KW-1185">Reference proteome</keyword>
<feature type="compositionally biased region" description="Gly residues" evidence="5">
    <location>
        <begin position="235"/>
        <end position="248"/>
    </location>
</feature>
<dbReference type="InterPro" id="IPR036463">
    <property type="entry name" value="Urease_gamma_sf"/>
</dbReference>
<comment type="caution">
    <text evidence="6">The sequence shown here is derived from an EMBL/GenBank/DDBJ whole genome shotgun (WGS) entry which is preliminary data.</text>
</comment>
<dbReference type="InterPro" id="IPR002019">
    <property type="entry name" value="Urease_beta-like"/>
</dbReference>
<dbReference type="Pfam" id="PF00547">
    <property type="entry name" value="Urease_gamma"/>
    <property type="match status" value="1"/>
</dbReference>
<dbReference type="Gene3D" id="3.30.280.10">
    <property type="entry name" value="Urease, gamma-like subunit"/>
    <property type="match status" value="1"/>
</dbReference>
<evidence type="ECO:0000256" key="2">
    <source>
        <dbReference type="ARBA" id="ARBA00012934"/>
    </source>
</evidence>
<accession>A0A372ZIS9</accession>
<dbReference type="Proteomes" id="UP000263377">
    <property type="component" value="Unassembled WGS sequence"/>
</dbReference>
<comment type="pathway">
    <text evidence="1">Nitrogen metabolism; urea degradation; CO(2) and NH(3) from urea (urease route): step 1/1.</text>
</comment>
<dbReference type="GO" id="GO:0043419">
    <property type="term" value="P:urea catabolic process"/>
    <property type="evidence" value="ECO:0007669"/>
    <property type="project" value="UniProtKB-UniPathway"/>
</dbReference>
<evidence type="ECO:0000256" key="5">
    <source>
        <dbReference type="SAM" id="MobiDB-lite"/>
    </source>
</evidence>
<dbReference type="GO" id="GO:0016151">
    <property type="term" value="F:nickel cation binding"/>
    <property type="evidence" value="ECO:0007669"/>
    <property type="project" value="InterPro"/>
</dbReference>
<dbReference type="SUPFAM" id="SSF51278">
    <property type="entry name" value="Urease, beta-subunit"/>
    <property type="match status" value="1"/>
</dbReference>
<dbReference type="GO" id="GO:0009039">
    <property type="term" value="F:urease activity"/>
    <property type="evidence" value="ECO:0007669"/>
    <property type="project" value="UniProtKB-EC"/>
</dbReference>
<dbReference type="InterPro" id="IPR050069">
    <property type="entry name" value="Urease_subunit"/>
</dbReference>
<dbReference type="PANTHER" id="PTHR33569">
    <property type="entry name" value="UREASE"/>
    <property type="match status" value="1"/>
</dbReference>
<dbReference type="PANTHER" id="PTHR33569:SF1">
    <property type="entry name" value="UREASE"/>
    <property type="match status" value="1"/>
</dbReference>
<evidence type="ECO:0000256" key="3">
    <source>
        <dbReference type="ARBA" id="ARBA00022801"/>
    </source>
</evidence>
<dbReference type="Pfam" id="PF00699">
    <property type="entry name" value="Urease_beta"/>
    <property type="match status" value="1"/>
</dbReference>
<sequence>MQLTPTERDRLLIFTAAELARARRARGLRLNVPEATALVSDTVCEAARDGLRLAEAVARGRSVLSPADVLPGVADLVTEIHVEAVFEDGTRLAVIADPFGGGALGEAAPGAVLTDGDAATGPEPVRTLTVRNTSGVPVSVTSHFHFFEANPRLAFDRAAAYGMHLAVPAGSSVRFDPGATVEVGLVPIGGERVAIGFAGLVDGPLDSPRVRREALRMAAEQGYLGAADEGLAGAGTVDGGAAGAGTSGEGQEQHP</sequence>
<dbReference type="UniPathway" id="UPA00258">
    <property type="reaction ID" value="UER00370"/>
</dbReference>
<gene>
    <name evidence="6" type="primary">ureA</name>
    <name evidence="6" type="ORF">DR950_39535</name>
</gene>
<protein>
    <recommendedName>
        <fullName evidence="2">urease</fullName>
        <ecNumber evidence="2">3.5.1.5</ecNumber>
    </recommendedName>
</protein>
<reference evidence="6 7" key="1">
    <citation type="submission" date="2018-08" db="EMBL/GenBank/DDBJ databases">
        <title>Diversity &amp; Physiological Properties of Lignin-Decomposing Actinobacteria from Soil.</title>
        <authorList>
            <person name="Roh S.G."/>
            <person name="Kim S.B."/>
        </authorList>
    </citation>
    <scope>NUCLEOTIDE SEQUENCE [LARGE SCALE GENOMIC DNA]</scope>
    <source>
        <strain evidence="6 7">MMS17-GH009</strain>
    </source>
</reference>
<evidence type="ECO:0000313" key="6">
    <source>
        <dbReference type="EMBL" id="RGD55464.1"/>
    </source>
</evidence>
<evidence type="ECO:0000256" key="1">
    <source>
        <dbReference type="ARBA" id="ARBA00004897"/>
    </source>
</evidence>
<dbReference type="EC" id="3.5.1.5" evidence="2"/>
<name>A0A372ZIS9_9ACTN</name>
<comment type="catalytic activity">
    <reaction evidence="4">
        <text>urea + 2 H2O + H(+) = hydrogencarbonate + 2 NH4(+)</text>
        <dbReference type="Rhea" id="RHEA:20557"/>
        <dbReference type="ChEBI" id="CHEBI:15377"/>
        <dbReference type="ChEBI" id="CHEBI:15378"/>
        <dbReference type="ChEBI" id="CHEBI:16199"/>
        <dbReference type="ChEBI" id="CHEBI:17544"/>
        <dbReference type="ChEBI" id="CHEBI:28938"/>
        <dbReference type="EC" id="3.5.1.5"/>
    </reaction>
</comment>
<dbReference type="CDD" id="cd00407">
    <property type="entry name" value="Urease_beta"/>
    <property type="match status" value="1"/>
</dbReference>
<dbReference type="Gene3D" id="2.10.150.10">
    <property type="entry name" value="Urease, beta subunit"/>
    <property type="match status" value="1"/>
</dbReference>
<dbReference type="AlphaFoldDB" id="A0A372ZIS9"/>
<evidence type="ECO:0000313" key="7">
    <source>
        <dbReference type="Proteomes" id="UP000263377"/>
    </source>
</evidence>
<proteinExistence type="predicted"/>
<dbReference type="EMBL" id="QVIG01000003">
    <property type="protein sequence ID" value="RGD55464.1"/>
    <property type="molecule type" value="Genomic_DNA"/>
</dbReference>
<dbReference type="RefSeq" id="WP_117492837.1">
    <property type="nucleotide sequence ID" value="NZ_QVIG01000003.1"/>
</dbReference>
<dbReference type="CDD" id="cd00390">
    <property type="entry name" value="Urease_gamma"/>
    <property type="match status" value="1"/>
</dbReference>
<feature type="region of interest" description="Disordered" evidence="5">
    <location>
        <begin position="235"/>
        <end position="255"/>
    </location>
</feature>
<organism evidence="6 7">
    <name type="scientific">Kitasatospora xanthocidica</name>
    <dbReference type="NCBI Taxonomy" id="83382"/>
    <lineage>
        <taxon>Bacteria</taxon>
        <taxon>Bacillati</taxon>
        <taxon>Actinomycetota</taxon>
        <taxon>Actinomycetes</taxon>
        <taxon>Kitasatosporales</taxon>
        <taxon>Streptomycetaceae</taxon>
        <taxon>Kitasatospora</taxon>
    </lineage>
</organism>
<dbReference type="NCBIfam" id="TIGR00193">
    <property type="entry name" value="urease_gam"/>
    <property type="match status" value="1"/>
</dbReference>
<dbReference type="SUPFAM" id="SSF54111">
    <property type="entry name" value="Urease, gamma-subunit"/>
    <property type="match status" value="1"/>
</dbReference>
<dbReference type="GO" id="GO:0035550">
    <property type="term" value="C:urease complex"/>
    <property type="evidence" value="ECO:0007669"/>
    <property type="project" value="InterPro"/>
</dbReference>